<dbReference type="AlphaFoldDB" id="K1RH80"/>
<dbReference type="InParanoid" id="K1RH80"/>
<dbReference type="EMBL" id="JH816294">
    <property type="protein sequence ID" value="EKC33491.1"/>
    <property type="molecule type" value="Genomic_DNA"/>
</dbReference>
<accession>K1RH80</accession>
<reference evidence="1" key="1">
    <citation type="journal article" date="2012" name="Nature">
        <title>The oyster genome reveals stress adaptation and complexity of shell formation.</title>
        <authorList>
            <person name="Zhang G."/>
            <person name="Fang X."/>
            <person name="Guo X."/>
            <person name="Li L."/>
            <person name="Luo R."/>
            <person name="Xu F."/>
            <person name="Yang P."/>
            <person name="Zhang L."/>
            <person name="Wang X."/>
            <person name="Qi H."/>
            <person name="Xiong Z."/>
            <person name="Que H."/>
            <person name="Xie Y."/>
            <person name="Holland P.W."/>
            <person name="Paps J."/>
            <person name="Zhu Y."/>
            <person name="Wu F."/>
            <person name="Chen Y."/>
            <person name="Wang J."/>
            <person name="Peng C."/>
            <person name="Meng J."/>
            <person name="Yang L."/>
            <person name="Liu J."/>
            <person name="Wen B."/>
            <person name="Zhang N."/>
            <person name="Huang Z."/>
            <person name="Zhu Q."/>
            <person name="Feng Y."/>
            <person name="Mount A."/>
            <person name="Hedgecock D."/>
            <person name="Xu Z."/>
            <person name="Liu Y."/>
            <person name="Domazet-Loso T."/>
            <person name="Du Y."/>
            <person name="Sun X."/>
            <person name="Zhang S."/>
            <person name="Liu B."/>
            <person name="Cheng P."/>
            <person name="Jiang X."/>
            <person name="Li J."/>
            <person name="Fan D."/>
            <person name="Wang W."/>
            <person name="Fu W."/>
            <person name="Wang T."/>
            <person name="Wang B."/>
            <person name="Zhang J."/>
            <person name="Peng Z."/>
            <person name="Li Y."/>
            <person name="Li N."/>
            <person name="Wang J."/>
            <person name="Chen M."/>
            <person name="He Y."/>
            <person name="Tan F."/>
            <person name="Song X."/>
            <person name="Zheng Q."/>
            <person name="Huang R."/>
            <person name="Yang H."/>
            <person name="Du X."/>
            <person name="Chen L."/>
            <person name="Yang M."/>
            <person name="Gaffney P.M."/>
            <person name="Wang S."/>
            <person name="Luo L."/>
            <person name="She Z."/>
            <person name="Ming Y."/>
            <person name="Huang W."/>
            <person name="Zhang S."/>
            <person name="Huang B."/>
            <person name="Zhang Y."/>
            <person name="Qu T."/>
            <person name="Ni P."/>
            <person name="Miao G."/>
            <person name="Wang J."/>
            <person name="Wang Q."/>
            <person name="Steinberg C.E."/>
            <person name="Wang H."/>
            <person name="Li N."/>
            <person name="Qian L."/>
            <person name="Zhang G."/>
            <person name="Li Y."/>
            <person name="Yang H."/>
            <person name="Liu X."/>
            <person name="Wang J."/>
            <person name="Yin Y."/>
            <person name="Wang J."/>
        </authorList>
    </citation>
    <scope>NUCLEOTIDE SEQUENCE [LARGE SCALE GENOMIC DNA]</scope>
    <source>
        <strain evidence="1">05x7-T-G4-1.051#20</strain>
    </source>
</reference>
<name>K1RH80_MAGGI</name>
<protein>
    <submittedName>
        <fullName evidence="1">Uncharacterized protein</fullName>
    </submittedName>
</protein>
<evidence type="ECO:0000313" key="1">
    <source>
        <dbReference type="EMBL" id="EKC33491.1"/>
    </source>
</evidence>
<organism evidence="1">
    <name type="scientific">Magallana gigas</name>
    <name type="common">Pacific oyster</name>
    <name type="synonym">Crassostrea gigas</name>
    <dbReference type="NCBI Taxonomy" id="29159"/>
    <lineage>
        <taxon>Eukaryota</taxon>
        <taxon>Metazoa</taxon>
        <taxon>Spiralia</taxon>
        <taxon>Lophotrochozoa</taxon>
        <taxon>Mollusca</taxon>
        <taxon>Bivalvia</taxon>
        <taxon>Autobranchia</taxon>
        <taxon>Pteriomorphia</taxon>
        <taxon>Ostreida</taxon>
        <taxon>Ostreoidea</taxon>
        <taxon>Ostreidae</taxon>
        <taxon>Magallana</taxon>
    </lineage>
</organism>
<sequence>MKYYALDVTSRAFRKKFAYNFLQIKLRHTESKAGHPDCADKKHGMCTKDRKGFNRGDKSSVYILVWKGHTMVRNVYHGPPYWYGLQLDMG</sequence>
<dbReference type="HOGENOM" id="CLU_2443005_0_0_1"/>
<gene>
    <name evidence="1" type="ORF">CGI_10012192</name>
</gene>
<proteinExistence type="predicted"/>